<organism evidence="2 3">
    <name type="scientific">Aspergillus saccharolyticus JOP 1030-1</name>
    <dbReference type="NCBI Taxonomy" id="1450539"/>
    <lineage>
        <taxon>Eukaryota</taxon>
        <taxon>Fungi</taxon>
        <taxon>Dikarya</taxon>
        <taxon>Ascomycota</taxon>
        <taxon>Pezizomycotina</taxon>
        <taxon>Eurotiomycetes</taxon>
        <taxon>Eurotiomycetidae</taxon>
        <taxon>Eurotiales</taxon>
        <taxon>Aspergillaceae</taxon>
        <taxon>Aspergillus</taxon>
        <taxon>Aspergillus subgen. Circumdati</taxon>
    </lineage>
</organism>
<protein>
    <submittedName>
        <fullName evidence="2">Uncharacterized protein</fullName>
    </submittedName>
</protein>
<feature type="region of interest" description="Disordered" evidence="1">
    <location>
        <begin position="210"/>
        <end position="248"/>
    </location>
</feature>
<feature type="compositionally biased region" description="Polar residues" evidence="1">
    <location>
        <begin position="234"/>
        <end position="248"/>
    </location>
</feature>
<feature type="compositionally biased region" description="Basic residues" evidence="1">
    <location>
        <begin position="181"/>
        <end position="190"/>
    </location>
</feature>
<name>A0A318ZF84_9EURO</name>
<feature type="region of interest" description="Disordered" evidence="1">
    <location>
        <begin position="142"/>
        <end position="198"/>
    </location>
</feature>
<feature type="compositionally biased region" description="Low complexity" evidence="1">
    <location>
        <begin position="290"/>
        <end position="300"/>
    </location>
</feature>
<feature type="region of interest" description="Disordered" evidence="1">
    <location>
        <begin position="260"/>
        <end position="321"/>
    </location>
</feature>
<feature type="region of interest" description="Disordered" evidence="1">
    <location>
        <begin position="1"/>
        <end position="20"/>
    </location>
</feature>
<feature type="compositionally biased region" description="Polar residues" evidence="1">
    <location>
        <begin position="334"/>
        <end position="345"/>
    </location>
</feature>
<dbReference type="Proteomes" id="UP000248349">
    <property type="component" value="Unassembled WGS sequence"/>
</dbReference>
<feature type="region of interest" description="Disordered" evidence="1">
    <location>
        <begin position="26"/>
        <end position="64"/>
    </location>
</feature>
<evidence type="ECO:0000256" key="1">
    <source>
        <dbReference type="SAM" id="MobiDB-lite"/>
    </source>
</evidence>
<feature type="region of interest" description="Disordered" evidence="1">
    <location>
        <begin position="326"/>
        <end position="345"/>
    </location>
</feature>
<keyword evidence="3" id="KW-1185">Reference proteome</keyword>
<feature type="compositionally biased region" description="Polar residues" evidence="1">
    <location>
        <begin position="142"/>
        <end position="154"/>
    </location>
</feature>
<dbReference type="GeneID" id="37076756"/>
<feature type="compositionally biased region" description="Polar residues" evidence="1">
    <location>
        <begin position="26"/>
        <end position="43"/>
    </location>
</feature>
<feature type="compositionally biased region" description="Acidic residues" evidence="1">
    <location>
        <begin position="117"/>
        <end position="126"/>
    </location>
</feature>
<evidence type="ECO:0000313" key="2">
    <source>
        <dbReference type="EMBL" id="PYH43303.1"/>
    </source>
</evidence>
<feature type="region of interest" description="Disordered" evidence="1">
    <location>
        <begin position="96"/>
        <end position="126"/>
    </location>
</feature>
<dbReference type="OrthoDB" id="4492972at2759"/>
<sequence>MSHHHSHHLAHSLSRVQNRRPSYTIRTKSASNSSDDQHQQQAEIPTRMCKEPLPSRRNASGHIAPSAAGLLGLISGDSGRDFEGLGGWRSSSRYPHHHLSGTTSPSPNGLLVRDANDNDSDGEDEDERAWLSINQRLELPSQPLTLRSNSSTSELVDPSSPAIWRPRRSSQEQPQHPQHGGGRHRHHHRSATTSSLQVSKLSTSSLFLSLSSRPDPGVVAPTHSEPRGGLRGFSPSSSTIKQLPSSVTETLSAATAAADDTRPPLMDGHSSSSAVIDGPPSGSGGAGYFAARPASRASSSGSLTPVEGRWSPRPPGKSMAHYSTGLRYRRRSISGPNSGVQFLQP</sequence>
<feature type="compositionally biased region" description="Basic residues" evidence="1">
    <location>
        <begin position="1"/>
        <end position="10"/>
    </location>
</feature>
<dbReference type="RefSeq" id="XP_025429285.1">
    <property type="nucleotide sequence ID" value="XM_025575528.1"/>
</dbReference>
<gene>
    <name evidence="2" type="ORF">BP01DRAFT_358837</name>
</gene>
<proteinExistence type="predicted"/>
<evidence type="ECO:0000313" key="3">
    <source>
        <dbReference type="Proteomes" id="UP000248349"/>
    </source>
</evidence>
<dbReference type="EMBL" id="KZ821245">
    <property type="protein sequence ID" value="PYH43303.1"/>
    <property type="molecule type" value="Genomic_DNA"/>
</dbReference>
<accession>A0A318ZF84</accession>
<dbReference type="AlphaFoldDB" id="A0A318ZF84"/>
<reference evidence="2 3" key="1">
    <citation type="submission" date="2016-12" db="EMBL/GenBank/DDBJ databases">
        <title>The genomes of Aspergillus section Nigri reveals drivers in fungal speciation.</title>
        <authorList>
            <consortium name="DOE Joint Genome Institute"/>
            <person name="Vesth T.C."/>
            <person name="Nybo J."/>
            <person name="Theobald S."/>
            <person name="Brandl J."/>
            <person name="Frisvad J.C."/>
            <person name="Nielsen K.F."/>
            <person name="Lyhne E.K."/>
            <person name="Kogle M.E."/>
            <person name="Kuo A."/>
            <person name="Riley R."/>
            <person name="Clum A."/>
            <person name="Nolan M."/>
            <person name="Lipzen A."/>
            <person name="Salamov A."/>
            <person name="Henrissat B."/>
            <person name="Wiebenga A."/>
            <person name="De Vries R.P."/>
            <person name="Grigoriev I.V."/>
            <person name="Mortensen U.H."/>
            <person name="Andersen M.R."/>
            <person name="Baker S.E."/>
        </authorList>
    </citation>
    <scope>NUCLEOTIDE SEQUENCE [LARGE SCALE GENOMIC DNA]</scope>
    <source>
        <strain evidence="2 3">JOP 1030-1</strain>
    </source>
</reference>